<dbReference type="Proteomes" id="UP001201163">
    <property type="component" value="Unassembled WGS sequence"/>
</dbReference>
<dbReference type="EMBL" id="JAKELL010000018">
    <property type="protein sequence ID" value="KAH8993436.1"/>
    <property type="molecule type" value="Genomic_DNA"/>
</dbReference>
<sequence length="81" mass="9247">MLDATTGSTETKIHVDFTNRSVINEEGWICSNNGELLMWIPQTHRANLHRPSNIWVAGEYETRLDLSTFVHGQSWTTCINT</sequence>
<dbReference type="AlphaFoldDB" id="A0AAD4LIT0"/>
<organism evidence="1 2">
    <name type="scientific">Lactarius akahatsu</name>
    <dbReference type="NCBI Taxonomy" id="416441"/>
    <lineage>
        <taxon>Eukaryota</taxon>
        <taxon>Fungi</taxon>
        <taxon>Dikarya</taxon>
        <taxon>Basidiomycota</taxon>
        <taxon>Agaricomycotina</taxon>
        <taxon>Agaricomycetes</taxon>
        <taxon>Russulales</taxon>
        <taxon>Russulaceae</taxon>
        <taxon>Lactarius</taxon>
    </lineage>
</organism>
<evidence type="ECO:0000313" key="2">
    <source>
        <dbReference type="Proteomes" id="UP001201163"/>
    </source>
</evidence>
<comment type="caution">
    <text evidence="1">The sequence shown here is derived from an EMBL/GenBank/DDBJ whole genome shotgun (WGS) entry which is preliminary data.</text>
</comment>
<keyword evidence="2" id="KW-1185">Reference proteome</keyword>
<evidence type="ECO:0000313" key="1">
    <source>
        <dbReference type="EMBL" id="KAH8993436.1"/>
    </source>
</evidence>
<reference evidence="1" key="1">
    <citation type="submission" date="2022-01" db="EMBL/GenBank/DDBJ databases">
        <title>Comparative genomics reveals a dynamic genome evolution in the ectomycorrhizal milk-cap (Lactarius) mushrooms.</title>
        <authorList>
            <consortium name="DOE Joint Genome Institute"/>
            <person name="Lebreton A."/>
            <person name="Tang N."/>
            <person name="Kuo A."/>
            <person name="LaButti K."/>
            <person name="Drula E."/>
            <person name="Barry K."/>
            <person name="Clum A."/>
            <person name="Lipzen A."/>
            <person name="Mousain D."/>
            <person name="Ng V."/>
            <person name="Wang R."/>
            <person name="Wang X."/>
            <person name="Dai Y."/>
            <person name="Henrissat B."/>
            <person name="Grigoriev I.V."/>
            <person name="Guerin-Laguette A."/>
            <person name="Yu F."/>
            <person name="Martin F.M."/>
        </authorList>
    </citation>
    <scope>NUCLEOTIDE SEQUENCE</scope>
    <source>
        <strain evidence="1">QP</strain>
    </source>
</reference>
<accession>A0AAD4LIT0</accession>
<protein>
    <submittedName>
        <fullName evidence="1">Uncharacterized protein</fullName>
    </submittedName>
</protein>
<name>A0AAD4LIT0_9AGAM</name>
<proteinExistence type="predicted"/>
<gene>
    <name evidence="1" type="ORF">EDB92DRAFT_1854126</name>
</gene>